<dbReference type="Pfam" id="PF04234">
    <property type="entry name" value="CopC"/>
    <property type="match status" value="1"/>
</dbReference>
<reference evidence="5 6" key="1">
    <citation type="submission" date="2019-09" db="EMBL/GenBank/DDBJ databases">
        <title>Isolation and complete genome sequencing of Methylocystis species.</title>
        <authorList>
            <person name="Rumah B.L."/>
            <person name="Stead C.E."/>
            <person name="Stevens B.C."/>
            <person name="Minton N.P."/>
            <person name="Grosse-Honebrink A."/>
            <person name="Zhang Y."/>
        </authorList>
    </citation>
    <scope>NUCLEOTIDE SEQUENCE [LARGE SCALE GENOMIC DNA]</scope>
    <source>
        <strain evidence="5 6">BRCS2</strain>
    </source>
</reference>
<dbReference type="GO" id="GO:0005507">
    <property type="term" value="F:copper ion binding"/>
    <property type="evidence" value="ECO:0007669"/>
    <property type="project" value="InterPro"/>
</dbReference>
<evidence type="ECO:0000256" key="3">
    <source>
        <dbReference type="SAM" id="SignalP"/>
    </source>
</evidence>
<dbReference type="AlphaFoldDB" id="A0A6B8M326"/>
<keyword evidence="6" id="KW-1185">Reference proteome</keyword>
<dbReference type="InterPro" id="IPR007348">
    <property type="entry name" value="CopC_dom"/>
</dbReference>
<evidence type="ECO:0000259" key="4">
    <source>
        <dbReference type="Pfam" id="PF04234"/>
    </source>
</evidence>
<evidence type="ECO:0000256" key="2">
    <source>
        <dbReference type="ARBA" id="ARBA00023008"/>
    </source>
</evidence>
<feature type="chain" id="PRO_5025386021" evidence="3">
    <location>
        <begin position="23"/>
        <end position="118"/>
    </location>
</feature>
<dbReference type="GO" id="GO:0046688">
    <property type="term" value="P:response to copper ion"/>
    <property type="evidence" value="ECO:0007669"/>
    <property type="project" value="InterPro"/>
</dbReference>
<dbReference type="RefSeq" id="WP_016918004.1">
    <property type="nucleotide sequence ID" value="NZ_CP044331.1"/>
</dbReference>
<organism evidence="5 6">
    <name type="scientific">Methylocystis parvus</name>
    <dbReference type="NCBI Taxonomy" id="134"/>
    <lineage>
        <taxon>Bacteria</taxon>
        <taxon>Pseudomonadati</taxon>
        <taxon>Pseudomonadota</taxon>
        <taxon>Alphaproteobacteria</taxon>
        <taxon>Hyphomicrobiales</taxon>
        <taxon>Methylocystaceae</taxon>
        <taxon>Methylocystis</taxon>
    </lineage>
</organism>
<name>A0A6B8M326_9HYPH</name>
<feature type="domain" description="CopC" evidence="4">
    <location>
        <begin position="23"/>
        <end position="116"/>
    </location>
</feature>
<proteinExistence type="predicted"/>
<dbReference type="Gene3D" id="2.60.40.1220">
    <property type="match status" value="1"/>
</dbReference>
<dbReference type="InterPro" id="IPR014756">
    <property type="entry name" value="Ig_E-set"/>
</dbReference>
<evidence type="ECO:0000313" key="6">
    <source>
        <dbReference type="Proteomes" id="UP000422569"/>
    </source>
</evidence>
<dbReference type="SUPFAM" id="SSF81296">
    <property type="entry name" value="E set domains"/>
    <property type="match status" value="1"/>
</dbReference>
<dbReference type="GO" id="GO:0042597">
    <property type="term" value="C:periplasmic space"/>
    <property type="evidence" value="ECO:0007669"/>
    <property type="project" value="InterPro"/>
</dbReference>
<sequence>MKLFRFLGVCALAALISGSAWAHALVVASFPRSEETIKSDEIAIEIRFNSRIDAERSTMKLFKIDGAVTALPILDAGSADTLKARATGLTAGRYRLHWQTLSPDGHITQGDIPFVVNR</sequence>
<dbReference type="InterPro" id="IPR014755">
    <property type="entry name" value="Cu-Rt/internalin_Ig-like"/>
</dbReference>
<evidence type="ECO:0000256" key="1">
    <source>
        <dbReference type="ARBA" id="ARBA00022729"/>
    </source>
</evidence>
<dbReference type="EMBL" id="CP044331">
    <property type="protein sequence ID" value="QGM98244.1"/>
    <property type="molecule type" value="Genomic_DNA"/>
</dbReference>
<dbReference type="KEGG" id="mpar:F7D14_12675"/>
<keyword evidence="2" id="KW-0186">Copper</keyword>
<evidence type="ECO:0000313" key="5">
    <source>
        <dbReference type="EMBL" id="QGM98244.1"/>
    </source>
</evidence>
<accession>A0A6B8M326</accession>
<keyword evidence="1 3" id="KW-0732">Signal</keyword>
<feature type="signal peptide" evidence="3">
    <location>
        <begin position="1"/>
        <end position="22"/>
    </location>
</feature>
<dbReference type="Proteomes" id="UP000422569">
    <property type="component" value="Chromosome"/>
</dbReference>
<gene>
    <name evidence="5" type="ORF">F7D14_12675</name>
</gene>
<protein>
    <submittedName>
        <fullName evidence="5">Copper resistance protein CopC</fullName>
    </submittedName>
</protein>